<dbReference type="AlphaFoldDB" id="X1T165"/>
<feature type="non-terminal residue" evidence="1">
    <location>
        <position position="71"/>
    </location>
</feature>
<comment type="caution">
    <text evidence="1">The sequence shown here is derived from an EMBL/GenBank/DDBJ whole genome shotgun (WGS) entry which is preliminary data.</text>
</comment>
<reference evidence="1" key="1">
    <citation type="journal article" date="2014" name="Front. Microbiol.">
        <title>High frequency of phylogenetically diverse reductive dehalogenase-homologous genes in deep subseafloor sedimentary metagenomes.</title>
        <authorList>
            <person name="Kawai M."/>
            <person name="Futagami T."/>
            <person name="Toyoda A."/>
            <person name="Takaki Y."/>
            <person name="Nishi S."/>
            <person name="Hori S."/>
            <person name="Arai W."/>
            <person name="Tsubouchi T."/>
            <person name="Morono Y."/>
            <person name="Uchiyama I."/>
            <person name="Ito T."/>
            <person name="Fujiyama A."/>
            <person name="Inagaki F."/>
            <person name="Takami H."/>
        </authorList>
    </citation>
    <scope>NUCLEOTIDE SEQUENCE</scope>
    <source>
        <strain evidence="1">Expedition CK06-06</strain>
    </source>
</reference>
<sequence length="71" mass="8471">PGVRKEYLESYIKYSYSGILFTYFVIRKGETLRVWAKVPYQNLSSVPLFVRDYSDTMHRPGVMIIFDDQRE</sequence>
<feature type="non-terminal residue" evidence="1">
    <location>
        <position position="1"/>
    </location>
</feature>
<accession>X1T165</accession>
<proteinExistence type="predicted"/>
<name>X1T165_9ZZZZ</name>
<gene>
    <name evidence="1" type="ORF">S12H4_25374</name>
</gene>
<protein>
    <submittedName>
        <fullName evidence="1">Uncharacterized protein</fullName>
    </submittedName>
</protein>
<dbReference type="EMBL" id="BARW01014195">
    <property type="protein sequence ID" value="GAI73809.1"/>
    <property type="molecule type" value="Genomic_DNA"/>
</dbReference>
<organism evidence="1">
    <name type="scientific">marine sediment metagenome</name>
    <dbReference type="NCBI Taxonomy" id="412755"/>
    <lineage>
        <taxon>unclassified sequences</taxon>
        <taxon>metagenomes</taxon>
        <taxon>ecological metagenomes</taxon>
    </lineage>
</organism>
<evidence type="ECO:0000313" key="1">
    <source>
        <dbReference type="EMBL" id="GAI73809.1"/>
    </source>
</evidence>